<feature type="compositionally biased region" description="Gly residues" evidence="1">
    <location>
        <begin position="180"/>
        <end position="191"/>
    </location>
</feature>
<proteinExistence type="predicted"/>
<feature type="compositionally biased region" description="Low complexity" evidence="1">
    <location>
        <begin position="36"/>
        <end position="49"/>
    </location>
</feature>
<dbReference type="AlphaFoldDB" id="A0A6J4SCR6"/>
<feature type="compositionally biased region" description="Basic and acidic residues" evidence="1">
    <location>
        <begin position="15"/>
        <end position="30"/>
    </location>
</feature>
<reference evidence="2" key="1">
    <citation type="submission" date="2020-02" db="EMBL/GenBank/DDBJ databases">
        <authorList>
            <person name="Meier V. D."/>
        </authorList>
    </citation>
    <scope>NUCLEOTIDE SEQUENCE</scope>
    <source>
        <strain evidence="2">AVDCRST_MAG65</strain>
    </source>
</reference>
<organism evidence="2">
    <name type="scientific">uncultured Solirubrobacteraceae bacterium</name>
    <dbReference type="NCBI Taxonomy" id="1162706"/>
    <lineage>
        <taxon>Bacteria</taxon>
        <taxon>Bacillati</taxon>
        <taxon>Actinomycetota</taxon>
        <taxon>Thermoleophilia</taxon>
        <taxon>Solirubrobacterales</taxon>
        <taxon>Solirubrobacteraceae</taxon>
        <taxon>environmental samples</taxon>
    </lineage>
</organism>
<evidence type="ECO:0000256" key="1">
    <source>
        <dbReference type="SAM" id="MobiDB-lite"/>
    </source>
</evidence>
<evidence type="ECO:0000313" key="2">
    <source>
        <dbReference type="EMBL" id="CAA9495748.1"/>
    </source>
</evidence>
<accession>A0A6J4SCR6</accession>
<dbReference type="EMBL" id="CADCVL010000384">
    <property type="protein sequence ID" value="CAA9495748.1"/>
    <property type="molecule type" value="Genomic_DNA"/>
</dbReference>
<feature type="compositionally biased region" description="Low complexity" evidence="1">
    <location>
        <begin position="192"/>
        <end position="206"/>
    </location>
</feature>
<feature type="region of interest" description="Disordered" evidence="1">
    <location>
        <begin position="176"/>
        <end position="206"/>
    </location>
</feature>
<feature type="compositionally biased region" description="Basic residues" evidence="1">
    <location>
        <begin position="70"/>
        <end position="85"/>
    </location>
</feature>
<feature type="non-terminal residue" evidence="2">
    <location>
        <position position="1"/>
    </location>
</feature>
<feature type="non-terminal residue" evidence="2">
    <location>
        <position position="206"/>
    </location>
</feature>
<feature type="compositionally biased region" description="Basic residues" evidence="1">
    <location>
        <begin position="1"/>
        <end position="14"/>
    </location>
</feature>
<gene>
    <name evidence="2" type="ORF">AVDCRST_MAG65-2273</name>
</gene>
<feature type="region of interest" description="Disordered" evidence="1">
    <location>
        <begin position="1"/>
        <end position="104"/>
    </location>
</feature>
<sequence length="206" mass="22212">ARRPHRLRPRRRDHGRLSRDPRRDGRREPVSADPVGGSAAAGRLRGLPGKPHLHGHRPGGDRRLADRRAGALRRRALRRPARRRPLGAPAARHPRRPRPRGALVRPLGRLDRAVLAARAADPQRRVGSRRAHAHVGAALRGADHDRLAAVELPARRRRLSARRALGADLGTHRALVGRDAGAGGPEPGGRRGVAVAPPAGADPHGL</sequence>
<protein>
    <submittedName>
        <fullName evidence="2">Uncharacterized protein</fullName>
    </submittedName>
</protein>
<feature type="compositionally biased region" description="Basic and acidic residues" evidence="1">
    <location>
        <begin position="58"/>
        <end position="69"/>
    </location>
</feature>
<name>A0A6J4SCR6_9ACTN</name>